<dbReference type="OrthoDB" id="9813719at2"/>
<keyword evidence="2" id="KW-0547">Nucleotide-binding</keyword>
<name>A0A4Z0GPF5_9BACL</name>
<evidence type="ECO:0000313" key="5">
    <source>
        <dbReference type="EMBL" id="TGA99012.1"/>
    </source>
</evidence>
<feature type="domain" description="Fido" evidence="4">
    <location>
        <begin position="74"/>
        <end position="217"/>
    </location>
</feature>
<dbReference type="Gene3D" id="1.10.3290.10">
    <property type="entry name" value="Fido-like domain"/>
    <property type="match status" value="1"/>
</dbReference>
<dbReference type="PROSITE" id="PS51459">
    <property type="entry name" value="FIDO"/>
    <property type="match status" value="1"/>
</dbReference>
<evidence type="ECO:0000259" key="4">
    <source>
        <dbReference type="PROSITE" id="PS51459"/>
    </source>
</evidence>
<reference evidence="5 6" key="1">
    <citation type="journal article" date="2015" name="Int. J. Syst. Evol. Microbiol.">
        <title>Sporolactobacillus shoreae sp. nov. and Sporolactobacillus spathodeae sp. nov., two spore-forming lactic acid bacteria isolated from tree barks in Thailand.</title>
        <authorList>
            <person name="Thamacharoensuk T."/>
            <person name="Kitahara M."/>
            <person name="Ohkuma M."/>
            <person name="Thongchul N."/>
            <person name="Tanasupawat S."/>
        </authorList>
    </citation>
    <scope>NUCLEOTIDE SEQUENCE [LARGE SCALE GENOMIC DNA]</scope>
    <source>
        <strain evidence="5 6">BK92</strain>
    </source>
</reference>
<sequence>MEWNPEYKRDLLTRFAHHSSAIEGNGLSQTDVNSILLYQTLPEKMIPIREFLEVENHRLAFEFMFNNLEKDQPISIALINGIHEKLMDRIHQEKGHFKTQDNGILEANFKTVPATRVSLKMKQWVENLIFEEQIAKSDDDIIRLALENHIHFERIHLFMDGNGRTGRMLMMYFLMKHHIAPLIIKKDERTEYIRILDNQDVEGFFTLALPKIKYEEDRAKRFSN</sequence>
<evidence type="ECO:0000256" key="3">
    <source>
        <dbReference type="PIRSR" id="PIRSR640198-3"/>
    </source>
</evidence>
<dbReference type="SUPFAM" id="SSF140931">
    <property type="entry name" value="Fic-like"/>
    <property type="match status" value="1"/>
</dbReference>
<gene>
    <name evidence="5" type="ORF">E4665_06755</name>
</gene>
<organism evidence="5 6">
    <name type="scientific">Sporolactobacillus shoreae</name>
    <dbReference type="NCBI Taxonomy" id="1465501"/>
    <lineage>
        <taxon>Bacteria</taxon>
        <taxon>Bacillati</taxon>
        <taxon>Bacillota</taxon>
        <taxon>Bacilli</taxon>
        <taxon>Bacillales</taxon>
        <taxon>Sporolactobacillaceae</taxon>
        <taxon>Sporolactobacillus</taxon>
    </lineage>
</organism>
<feature type="active site" evidence="1">
    <location>
        <position position="156"/>
    </location>
</feature>
<dbReference type="Proteomes" id="UP000298347">
    <property type="component" value="Unassembled WGS sequence"/>
</dbReference>
<evidence type="ECO:0000313" key="6">
    <source>
        <dbReference type="Proteomes" id="UP000298347"/>
    </source>
</evidence>
<dbReference type="PANTHER" id="PTHR13504">
    <property type="entry name" value="FIDO DOMAIN-CONTAINING PROTEIN DDB_G0283145"/>
    <property type="match status" value="1"/>
</dbReference>
<dbReference type="GO" id="GO:0005524">
    <property type="term" value="F:ATP binding"/>
    <property type="evidence" value="ECO:0007669"/>
    <property type="project" value="UniProtKB-KW"/>
</dbReference>
<proteinExistence type="predicted"/>
<dbReference type="InterPro" id="IPR036597">
    <property type="entry name" value="Fido-like_dom_sf"/>
</dbReference>
<accession>A0A4Z0GPF5</accession>
<evidence type="ECO:0000256" key="2">
    <source>
        <dbReference type="PIRSR" id="PIRSR640198-2"/>
    </source>
</evidence>
<feature type="binding site" evidence="2">
    <location>
        <begin position="160"/>
        <end position="167"/>
    </location>
    <ligand>
        <name>ATP</name>
        <dbReference type="ChEBI" id="CHEBI:30616"/>
    </ligand>
</feature>
<dbReference type="Pfam" id="PF02661">
    <property type="entry name" value="Fic"/>
    <property type="match status" value="1"/>
</dbReference>
<comment type="caution">
    <text evidence="5">The sequence shown here is derived from an EMBL/GenBank/DDBJ whole genome shotgun (WGS) entry which is preliminary data.</text>
</comment>
<dbReference type="RefSeq" id="WP_135348032.1">
    <property type="nucleotide sequence ID" value="NZ_SRJD01000005.1"/>
</dbReference>
<dbReference type="InterPro" id="IPR040198">
    <property type="entry name" value="Fido_containing"/>
</dbReference>
<evidence type="ECO:0000256" key="1">
    <source>
        <dbReference type="PIRSR" id="PIRSR640198-1"/>
    </source>
</evidence>
<keyword evidence="6" id="KW-1185">Reference proteome</keyword>
<keyword evidence="2" id="KW-0067">ATP-binding</keyword>
<protein>
    <submittedName>
        <fullName evidence="5">Fic family protein</fullName>
    </submittedName>
</protein>
<feature type="site" description="Important for autoinhibition of adenylyltransferase activity" evidence="3">
    <location>
        <position position="23"/>
    </location>
</feature>
<dbReference type="EMBL" id="SRJD01000005">
    <property type="protein sequence ID" value="TGA99012.1"/>
    <property type="molecule type" value="Genomic_DNA"/>
</dbReference>
<dbReference type="PANTHER" id="PTHR13504:SF38">
    <property type="entry name" value="FIDO DOMAIN-CONTAINING PROTEIN"/>
    <property type="match status" value="1"/>
</dbReference>
<dbReference type="AlphaFoldDB" id="A0A4Z0GPF5"/>
<dbReference type="InterPro" id="IPR003812">
    <property type="entry name" value="Fido"/>
</dbReference>